<accession>A0A815HB60</accession>
<dbReference type="Pfam" id="PF00653">
    <property type="entry name" value="BIR"/>
    <property type="match status" value="1"/>
</dbReference>
<evidence type="ECO:0000313" key="1">
    <source>
        <dbReference type="EMBL" id="CAF1349835.1"/>
    </source>
</evidence>
<dbReference type="GO" id="GO:0005737">
    <property type="term" value="C:cytoplasm"/>
    <property type="evidence" value="ECO:0007669"/>
    <property type="project" value="TreeGrafter"/>
</dbReference>
<dbReference type="Proteomes" id="UP000663889">
    <property type="component" value="Unassembled WGS sequence"/>
</dbReference>
<gene>
    <name evidence="1" type="ORF">SEV965_LOCUS28802</name>
</gene>
<evidence type="ECO:0008006" key="3">
    <source>
        <dbReference type="Google" id="ProtNLM"/>
    </source>
</evidence>
<dbReference type="SMART" id="SM00238">
    <property type="entry name" value="BIR"/>
    <property type="match status" value="1"/>
</dbReference>
<name>A0A815HB60_9BILA</name>
<dbReference type="CDD" id="cd00022">
    <property type="entry name" value="BIR"/>
    <property type="match status" value="1"/>
</dbReference>
<comment type="caution">
    <text evidence="1">The sequence shown here is derived from an EMBL/GenBank/DDBJ whole genome shotgun (WGS) entry which is preliminary data.</text>
</comment>
<dbReference type="GO" id="GO:0005634">
    <property type="term" value="C:nucleus"/>
    <property type="evidence" value="ECO:0007669"/>
    <property type="project" value="TreeGrafter"/>
</dbReference>
<protein>
    <recommendedName>
        <fullName evidence="3">Inhibitor of apoptosis 2</fullName>
    </recommendedName>
</protein>
<dbReference type="PANTHER" id="PTHR10044:SF139">
    <property type="entry name" value="DEATH-ASSOCIATED INHIBITOR OF APOPTOSIS 2"/>
    <property type="match status" value="1"/>
</dbReference>
<dbReference type="InterPro" id="IPR050784">
    <property type="entry name" value="IAP"/>
</dbReference>
<dbReference type="InterPro" id="IPR001370">
    <property type="entry name" value="BIR_rpt"/>
</dbReference>
<dbReference type="Gene3D" id="1.10.1170.10">
    <property type="entry name" value="Inhibitor Of Apoptosis Protein (2mihbC-IAP-1), Chain A"/>
    <property type="match status" value="1"/>
</dbReference>
<dbReference type="PROSITE" id="PS50143">
    <property type="entry name" value="BIR_REPEAT_2"/>
    <property type="match status" value="1"/>
</dbReference>
<reference evidence="1" key="1">
    <citation type="submission" date="2021-02" db="EMBL/GenBank/DDBJ databases">
        <authorList>
            <person name="Nowell W R."/>
        </authorList>
    </citation>
    <scope>NUCLEOTIDE SEQUENCE</scope>
</reference>
<dbReference type="PANTHER" id="PTHR10044">
    <property type="entry name" value="INHIBITOR OF APOPTOSIS"/>
    <property type="match status" value="1"/>
</dbReference>
<proteinExistence type="predicted"/>
<dbReference type="GO" id="GO:0051726">
    <property type="term" value="P:regulation of cell cycle"/>
    <property type="evidence" value="ECO:0007669"/>
    <property type="project" value="TreeGrafter"/>
</dbReference>
<organism evidence="1 2">
    <name type="scientific">Rotaria sordida</name>
    <dbReference type="NCBI Taxonomy" id="392033"/>
    <lineage>
        <taxon>Eukaryota</taxon>
        <taxon>Metazoa</taxon>
        <taxon>Spiralia</taxon>
        <taxon>Gnathifera</taxon>
        <taxon>Rotifera</taxon>
        <taxon>Eurotatoria</taxon>
        <taxon>Bdelloidea</taxon>
        <taxon>Philodinida</taxon>
        <taxon>Philodinidae</taxon>
        <taxon>Rotaria</taxon>
    </lineage>
</organism>
<sequence>WALNRKPFAIHAQRSPKCAFVRSILFDDMTPKSLTINLREMNSALINDEKSSKHQKIEATQVICQPHRFIEIDKIKQIRKRTFSHWPHRTSPSSQQMIEAGFFNCNVGDRVICLYCNLICQKWTPHTDDPCQIHKTLSPKCPYVISMLENQPISSVHIINEQNFGGNENPIVEHIRWFLHCAFAKELCGPELYREIQQIGGRHDNDEDDEVFYSPHIRSRLDLSILQSLIAQGFHLSIIKRCYKDQFDLKHDDFADDSNLLVACMILQKQIERIDNKKENIIIPNIKMNETHLREQTGICSSTYI</sequence>
<dbReference type="SUPFAM" id="SSF57924">
    <property type="entry name" value="Inhibitor of apoptosis (IAP) repeat"/>
    <property type="match status" value="1"/>
</dbReference>
<dbReference type="AlphaFoldDB" id="A0A815HB60"/>
<feature type="non-terminal residue" evidence="1">
    <location>
        <position position="1"/>
    </location>
</feature>
<dbReference type="EMBL" id="CAJNOU010002792">
    <property type="protein sequence ID" value="CAF1349835.1"/>
    <property type="molecule type" value="Genomic_DNA"/>
</dbReference>
<evidence type="ECO:0000313" key="2">
    <source>
        <dbReference type="Proteomes" id="UP000663889"/>
    </source>
</evidence>